<name>A0A6C0AJS2_9ZZZZ</name>
<organism evidence="1">
    <name type="scientific">viral metagenome</name>
    <dbReference type="NCBI Taxonomy" id="1070528"/>
    <lineage>
        <taxon>unclassified sequences</taxon>
        <taxon>metagenomes</taxon>
        <taxon>organismal metagenomes</taxon>
    </lineage>
</organism>
<evidence type="ECO:0000313" key="1">
    <source>
        <dbReference type="EMBL" id="QHS80028.1"/>
    </source>
</evidence>
<protein>
    <recommendedName>
        <fullName evidence="2">MIF4G domain-containing protein</fullName>
    </recommendedName>
</protein>
<accession>A0A6C0AJS2</accession>
<evidence type="ECO:0008006" key="2">
    <source>
        <dbReference type="Google" id="ProtNLM"/>
    </source>
</evidence>
<dbReference type="Gene3D" id="1.25.40.180">
    <property type="match status" value="1"/>
</dbReference>
<sequence>MDVSSIYALRPSVKQPLPDSVVEIFSKLRTSFRPVFRRPVRREPIVEVANWRQNVLVETFRKVREKDDPDYDEINAAINKLSKPTYSKLTDLIKAKIAGRDAMFRLRVTTLLFDRGIRQNFYASMLADLYSDIVKLSEDARADLMTQVSMFDSLYDTSAVTIVPSSSDAGFDDALIAWTKQKETKRGFAVYTSELYSRGLIPESTMTVFVVTVVDDLRESITHKRTPPVEEHVDHLVRFLVAVAPKVREVKPKVTEILAIPRTDTPSLTMKSRFKLEDVAAR</sequence>
<proteinExistence type="predicted"/>
<reference evidence="1" key="1">
    <citation type="journal article" date="2020" name="Nature">
        <title>Giant virus diversity and host interactions through global metagenomics.</title>
        <authorList>
            <person name="Schulz F."/>
            <person name="Roux S."/>
            <person name="Paez-Espino D."/>
            <person name="Jungbluth S."/>
            <person name="Walsh D.A."/>
            <person name="Denef V.J."/>
            <person name="McMahon K.D."/>
            <person name="Konstantinidis K.T."/>
            <person name="Eloe-Fadrosh E.A."/>
            <person name="Kyrpides N.C."/>
            <person name="Woyke T."/>
        </authorList>
    </citation>
    <scope>NUCLEOTIDE SEQUENCE</scope>
    <source>
        <strain evidence="1">GVMAG-S-1035375-24</strain>
    </source>
</reference>
<dbReference type="SUPFAM" id="SSF48371">
    <property type="entry name" value="ARM repeat"/>
    <property type="match status" value="1"/>
</dbReference>
<dbReference type="EMBL" id="MN740666">
    <property type="protein sequence ID" value="QHS80028.1"/>
    <property type="molecule type" value="Genomic_DNA"/>
</dbReference>
<dbReference type="InterPro" id="IPR016024">
    <property type="entry name" value="ARM-type_fold"/>
</dbReference>
<dbReference type="AlphaFoldDB" id="A0A6C0AJS2"/>